<reference evidence="12 13" key="1">
    <citation type="journal article" date="2015" name="Genome Biol.">
        <title>Comparative genomics of Steinernema reveals deeply conserved gene regulatory networks.</title>
        <authorList>
            <person name="Dillman A.R."/>
            <person name="Macchietto M."/>
            <person name="Porter C.F."/>
            <person name="Rogers A."/>
            <person name="Williams B."/>
            <person name="Antoshechkin I."/>
            <person name="Lee M.M."/>
            <person name="Goodwin Z."/>
            <person name="Lu X."/>
            <person name="Lewis E.E."/>
            <person name="Goodrich-Blair H."/>
            <person name="Stock S.P."/>
            <person name="Adams B.J."/>
            <person name="Sternberg P.W."/>
            <person name="Mortazavi A."/>
        </authorList>
    </citation>
    <scope>NUCLEOTIDE SEQUENCE [LARGE SCALE GENOMIC DNA]</scope>
    <source>
        <strain evidence="12 13">ALL</strain>
    </source>
</reference>
<reference evidence="12 13" key="2">
    <citation type="journal article" date="2019" name="G3 (Bethesda)">
        <title>Hybrid Assembly of the Genome of the Entomopathogenic Nematode Steinernema carpocapsae Identifies the X-Chromosome.</title>
        <authorList>
            <person name="Serra L."/>
            <person name="Macchietto M."/>
            <person name="Macias-Munoz A."/>
            <person name="McGill C.J."/>
            <person name="Rodriguez I.M."/>
            <person name="Rodriguez B."/>
            <person name="Murad R."/>
            <person name="Mortazavi A."/>
        </authorList>
    </citation>
    <scope>NUCLEOTIDE SEQUENCE [LARGE SCALE GENOMIC DNA]</scope>
    <source>
        <strain evidence="12 13">ALL</strain>
    </source>
</reference>
<keyword evidence="8" id="KW-0539">Nucleus</keyword>
<keyword evidence="7 9" id="KW-0804">Transcription</keyword>
<comment type="subcellular location">
    <subcellularLocation>
        <location evidence="1">Nucleus</location>
    </subcellularLocation>
</comment>
<evidence type="ECO:0000256" key="6">
    <source>
        <dbReference type="ARBA" id="ARBA00023054"/>
    </source>
</evidence>
<keyword evidence="6 10" id="KW-0175">Coiled coil</keyword>
<evidence type="ECO:0000256" key="8">
    <source>
        <dbReference type="ARBA" id="ARBA00023242"/>
    </source>
</evidence>
<comment type="caution">
    <text evidence="12">The sequence shown here is derived from an EMBL/GenBank/DDBJ whole genome shotgun (WGS) entry which is preliminary data.</text>
</comment>
<evidence type="ECO:0000256" key="9">
    <source>
        <dbReference type="RuleBase" id="RU368022"/>
    </source>
</evidence>
<feature type="coiled-coil region" evidence="10">
    <location>
        <begin position="2"/>
        <end position="29"/>
    </location>
</feature>
<evidence type="ECO:0000256" key="4">
    <source>
        <dbReference type="ARBA" id="ARBA00022853"/>
    </source>
</evidence>
<dbReference type="InterPro" id="IPR015418">
    <property type="entry name" value="Eaf6"/>
</dbReference>
<evidence type="ECO:0000313" key="13">
    <source>
        <dbReference type="Proteomes" id="UP000298663"/>
    </source>
</evidence>
<protein>
    <recommendedName>
        <fullName evidence="3">Chromatin modification-related protein MEAF6</fullName>
    </recommendedName>
</protein>
<name>A0A4U5LQ32_STECR</name>
<dbReference type="PANTHER" id="PTHR13476">
    <property type="entry name" value="CHROMATIN MODIFICATION-RELATED PROTEIN MEAF6"/>
    <property type="match status" value="1"/>
</dbReference>
<evidence type="ECO:0000256" key="2">
    <source>
        <dbReference type="ARBA" id="ARBA00010916"/>
    </source>
</evidence>
<dbReference type="GO" id="GO:0005634">
    <property type="term" value="C:nucleus"/>
    <property type="evidence" value="ECO:0007669"/>
    <property type="project" value="UniProtKB-SubCell"/>
</dbReference>
<accession>A0A4U5LQ32</accession>
<keyword evidence="4" id="KW-0156">Chromatin regulator</keyword>
<sequence length="133" mass="14747">MARKMTEELDTLIKQREQLKKDLIRIEQDIYHSETMFFTGTPASGGNLIQGFLHDASQTTYINLEHRKSTYMVPGDPVEQSLRIFSGSSVTSAGAIWERVVTKITKTAKKKTGGVVGDTDENGSSLKHDEDGV</sequence>
<dbReference type="GO" id="GO:0000123">
    <property type="term" value="C:histone acetyltransferase complex"/>
    <property type="evidence" value="ECO:0007669"/>
    <property type="project" value="InterPro"/>
</dbReference>
<dbReference type="Pfam" id="PF09340">
    <property type="entry name" value="NuA4"/>
    <property type="match status" value="1"/>
</dbReference>
<evidence type="ECO:0000256" key="5">
    <source>
        <dbReference type="ARBA" id="ARBA00023015"/>
    </source>
</evidence>
<dbReference type="GO" id="GO:0006325">
    <property type="term" value="P:chromatin organization"/>
    <property type="evidence" value="ECO:0007669"/>
    <property type="project" value="UniProtKB-KW"/>
</dbReference>
<keyword evidence="13" id="KW-1185">Reference proteome</keyword>
<keyword evidence="5 9" id="KW-0805">Transcription regulation</keyword>
<evidence type="ECO:0000256" key="1">
    <source>
        <dbReference type="ARBA" id="ARBA00004123"/>
    </source>
</evidence>
<dbReference type="EMBL" id="AZBU02000014">
    <property type="protein sequence ID" value="TKR58044.1"/>
    <property type="molecule type" value="Genomic_DNA"/>
</dbReference>
<dbReference type="AlphaFoldDB" id="A0A4U5LQ32"/>
<evidence type="ECO:0000313" key="12">
    <source>
        <dbReference type="EMBL" id="TKR58044.1"/>
    </source>
</evidence>
<proteinExistence type="inferred from homology"/>
<evidence type="ECO:0000256" key="7">
    <source>
        <dbReference type="ARBA" id="ARBA00023163"/>
    </source>
</evidence>
<comment type="similarity">
    <text evidence="2 9">Belongs to the EAF6 family.</text>
</comment>
<evidence type="ECO:0000256" key="10">
    <source>
        <dbReference type="SAM" id="Coils"/>
    </source>
</evidence>
<evidence type="ECO:0000256" key="3">
    <source>
        <dbReference type="ARBA" id="ARBA00019141"/>
    </source>
</evidence>
<organism evidence="12 13">
    <name type="scientific">Steinernema carpocapsae</name>
    <name type="common">Entomopathogenic nematode</name>
    <dbReference type="NCBI Taxonomy" id="34508"/>
    <lineage>
        <taxon>Eukaryota</taxon>
        <taxon>Metazoa</taxon>
        <taxon>Ecdysozoa</taxon>
        <taxon>Nematoda</taxon>
        <taxon>Chromadorea</taxon>
        <taxon>Rhabditida</taxon>
        <taxon>Tylenchina</taxon>
        <taxon>Panagrolaimomorpha</taxon>
        <taxon>Strongyloidoidea</taxon>
        <taxon>Steinernematidae</taxon>
        <taxon>Steinernema</taxon>
    </lineage>
</organism>
<feature type="region of interest" description="Disordered" evidence="11">
    <location>
        <begin position="111"/>
        <end position="133"/>
    </location>
</feature>
<gene>
    <name evidence="12" type="ORF">L596_030668</name>
</gene>
<dbReference type="Proteomes" id="UP000298663">
    <property type="component" value="Unassembled WGS sequence"/>
</dbReference>
<evidence type="ECO:0000256" key="11">
    <source>
        <dbReference type="SAM" id="MobiDB-lite"/>
    </source>
</evidence>